<dbReference type="Gene3D" id="3.10.20.90">
    <property type="entry name" value="Phosphatidylinositol 3-kinase Catalytic Subunit, Chain A, domain 1"/>
    <property type="match status" value="1"/>
</dbReference>
<sequence length="144" mass="16668">MNRTQSPDNDSAFCDSNSLASSESIFSTHNNNGIEATVKKPRRYPDRIVNVKFFFGLDSSSSKDLIVDERWSVGYVLKILAVEFRIPFSINHVLLEMCLDMHLERIYEDHELLLENVSLWTADSTNEIHFVEKASKYDLFYNPQ</sequence>
<evidence type="ECO:0000313" key="2">
    <source>
        <dbReference type="WBParaSite" id="nRc.2.0.1.t27502-RA"/>
    </source>
</evidence>
<dbReference type="SUPFAM" id="SSF54236">
    <property type="entry name" value="Ubiquitin-like"/>
    <property type="match status" value="1"/>
</dbReference>
<reference evidence="2" key="1">
    <citation type="submission" date="2022-11" db="UniProtKB">
        <authorList>
            <consortium name="WormBaseParasite"/>
        </authorList>
    </citation>
    <scope>IDENTIFICATION</scope>
</reference>
<dbReference type="AlphaFoldDB" id="A0A915JN41"/>
<proteinExistence type="predicted"/>
<dbReference type="WBParaSite" id="nRc.2.0.1.t27502-RA">
    <property type="protein sequence ID" value="nRc.2.0.1.t27502-RA"/>
    <property type="gene ID" value="nRc.2.0.1.g27502"/>
</dbReference>
<protein>
    <submittedName>
        <fullName evidence="2">Uncharacterized protein</fullName>
    </submittedName>
</protein>
<dbReference type="Proteomes" id="UP000887565">
    <property type="component" value="Unplaced"/>
</dbReference>
<organism evidence="1 2">
    <name type="scientific">Romanomermis culicivorax</name>
    <name type="common">Nematode worm</name>
    <dbReference type="NCBI Taxonomy" id="13658"/>
    <lineage>
        <taxon>Eukaryota</taxon>
        <taxon>Metazoa</taxon>
        <taxon>Ecdysozoa</taxon>
        <taxon>Nematoda</taxon>
        <taxon>Enoplea</taxon>
        <taxon>Dorylaimia</taxon>
        <taxon>Mermithida</taxon>
        <taxon>Mermithoidea</taxon>
        <taxon>Mermithidae</taxon>
        <taxon>Romanomermis</taxon>
    </lineage>
</organism>
<dbReference type="InterPro" id="IPR039664">
    <property type="entry name" value="GRB/APBB1IP"/>
</dbReference>
<dbReference type="PANTHER" id="PTHR11243">
    <property type="entry name" value="GROWTH FACTOR RECEPTOR-BOUND PROTEIN"/>
    <property type="match status" value="1"/>
</dbReference>
<dbReference type="InterPro" id="IPR029071">
    <property type="entry name" value="Ubiquitin-like_domsf"/>
</dbReference>
<accession>A0A915JN41</accession>
<keyword evidence="1" id="KW-1185">Reference proteome</keyword>
<dbReference type="PANTHER" id="PTHR11243:SF23">
    <property type="entry name" value="LD06925P"/>
    <property type="match status" value="1"/>
</dbReference>
<name>A0A915JN41_ROMCU</name>
<evidence type="ECO:0000313" key="1">
    <source>
        <dbReference type="Proteomes" id="UP000887565"/>
    </source>
</evidence>